<proteinExistence type="predicted"/>
<dbReference type="Gene3D" id="1.20.150.30">
    <property type="entry name" value="Zincin-like metallopeptidase, N-terminal domain"/>
    <property type="match status" value="1"/>
</dbReference>
<dbReference type="AlphaFoldDB" id="A0A7Y0LW33"/>
<feature type="region of interest" description="Disordered" evidence="1">
    <location>
        <begin position="478"/>
        <end position="514"/>
    </location>
</feature>
<feature type="compositionally biased region" description="Low complexity" evidence="1">
    <location>
        <begin position="496"/>
        <end position="514"/>
    </location>
</feature>
<dbReference type="Proteomes" id="UP000562124">
    <property type="component" value="Unassembled WGS sequence"/>
</dbReference>
<evidence type="ECO:0000256" key="1">
    <source>
        <dbReference type="SAM" id="MobiDB-lite"/>
    </source>
</evidence>
<dbReference type="PANTHER" id="PTHR39420">
    <property type="match status" value="1"/>
</dbReference>
<gene>
    <name evidence="2" type="ORF">HIR71_02090</name>
</gene>
<dbReference type="InterPro" id="IPR018766">
    <property type="entry name" value="Zinicin_2"/>
</dbReference>
<dbReference type="PANTHER" id="PTHR39420:SF2">
    <property type="entry name" value="HYDROLASE"/>
    <property type="match status" value="1"/>
</dbReference>
<sequence length="514" mass="53008">MTSELPTGPGDEGSPQWEELLRSMFGADAEEALRELRERGMDPTAMAAAAGLPDDPQLLGQVLGQVQRMLAASGQGPVNWDVAHDVARQAAVMEGDPSLTRAEVREAAEALQVAEYWLDAATDLPASGGPARAWSRSEWVEHTLPTWRVLAEPVAASLSEALAAALTDQLPEGLGDGTGLLGTGGLSGLGAAGLPGSSGPPGGPGGAIDPARLVRQLGSAVFGMQVGQAAGTLSRDVFGATDIGLPLLDHAATVLVPANVAAFAAGLDAPLPEVRLFLAVREAAHARLFTHVSWLRGHLLGIVEAYARGISIDVESLEEAVRSIDPTDPTALQGALSGGVFAPQTTPEQQASLARLETALALVEGWVDEVAAAATQPHLPHAVALREMIRRRRAAGGPAEQTFATLVGLELRPRRSRDAASLWAEIARVAGTEARDAVWDHPDLLPAAHDLDDPSGYAGRRTAAADEHADVDRALAEIFGAAGGDATPQPSDEDPGTGADGDSADGDGAAGESR</sequence>
<dbReference type="InterPro" id="IPR042271">
    <property type="entry name" value="Zinicin_2_N"/>
</dbReference>
<keyword evidence="2" id="KW-0645">Protease</keyword>
<dbReference type="GO" id="GO:0008237">
    <property type="term" value="F:metallopeptidase activity"/>
    <property type="evidence" value="ECO:0007669"/>
    <property type="project" value="UniProtKB-KW"/>
</dbReference>
<dbReference type="EMBL" id="JABCJJ010000002">
    <property type="protein sequence ID" value="NMR19025.1"/>
    <property type="molecule type" value="Genomic_DNA"/>
</dbReference>
<dbReference type="RefSeq" id="WP_169322960.1">
    <property type="nucleotide sequence ID" value="NZ_JABCJJ010000002.1"/>
</dbReference>
<keyword evidence="2" id="KW-0482">Metalloprotease</keyword>
<evidence type="ECO:0000313" key="3">
    <source>
        <dbReference type="Proteomes" id="UP000562124"/>
    </source>
</evidence>
<dbReference type="NCBIfam" id="TIGR03624">
    <property type="entry name" value="putative hydrolase"/>
    <property type="match status" value="1"/>
</dbReference>
<accession>A0A7Y0LW33</accession>
<evidence type="ECO:0000313" key="2">
    <source>
        <dbReference type="EMBL" id="NMR19025.1"/>
    </source>
</evidence>
<organism evidence="2 3">
    <name type="scientific">Cellulomonas fimi</name>
    <dbReference type="NCBI Taxonomy" id="1708"/>
    <lineage>
        <taxon>Bacteria</taxon>
        <taxon>Bacillati</taxon>
        <taxon>Actinomycetota</taxon>
        <taxon>Actinomycetes</taxon>
        <taxon>Micrococcales</taxon>
        <taxon>Cellulomonadaceae</taxon>
        <taxon>Cellulomonas</taxon>
    </lineage>
</organism>
<reference evidence="2 3" key="1">
    <citation type="submission" date="2020-04" db="EMBL/GenBank/DDBJ databases">
        <title>Sequencing and Assembly of C. fimi.</title>
        <authorList>
            <person name="Ramsey A.R."/>
        </authorList>
    </citation>
    <scope>NUCLEOTIDE SEQUENCE [LARGE SCALE GENOMIC DNA]</scope>
    <source>
        <strain evidence="2 3">SB</strain>
    </source>
</reference>
<keyword evidence="2" id="KW-0378">Hydrolase</keyword>
<keyword evidence="3" id="KW-1185">Reference proteome</keyword>
<protein>
    <submittedName>
        <fullName evidence="2">Zinc-dependent metalloprotease</fullName>
    </submittedName>
</protein>
<dbReference type="Pfam" id="PF10103">
    <property type="entry name" value="Zincin_2"/>
    <property type="match status" value="1"/>
</dbReference>
<dbReference type="GO" id="GO:0006508">
    <property type="term" value="P:proteolysis"/>
    <property type="evidence" value="ECO:0007669"/>
    <property type="project" value="UniProtKB-KW"/>
</dbReference>
<dbReference type="SUPFAM" id="SSF55486">
    <property type="entry name" value="Metalloproteases ('zincins'), catalytic domain"/>
    <property type="match status" value="1"/>
</dbReference>
<name>A0A7Y0LW33_CELFI</name>
<comment type="caution">
    <text evidence="2">The sequence shown here is derived from an EMBL/GenBank/DDBJ whole genome shotgun (WGS) entry which is preliminary data.</text>
</comment>